<dbReference type="AlphaFoldDB" id="A0A3P6F0N3"/>
<protein>
    <submittedName>
        <fullName evidence="1">Uncharacterized protein</fullName>
    </submittedName>
</protein>
<gene>
    <name evidence="1" type="ORF">BOLC1T03366H</name>
</gene>
<feature type="non-terminal residue" evidence="1">
    <location>
        <position position="74"/>
    </location>
</feature>
<accession>A0A3P6F0N3</accession>
<sequence>GLDVYNILKAFSAAASKLETIGQGRKTGSNTLCKKNGTRIFLEDDKFPQTSETSLKTTDQSIYRKKKVAASLMP</sequence>
<reference evidence="1" key="1">
    <citation type="submission" date="2018-11" db="EMBL/GenBank/DDBJ databases">
        <authorList>
            <consortium name="Genoscope - CEA"/>
            <person name="William W."/>
        </authorList>
    </citation>
    <scope>NUCLEOTIDE SEQUENCE</scope>
</reference>
<name>A0A3P6F0N3_BRAOL</name>
<feature type="non-terminal residue" evidence="1">
    <location>
        <position position="1"/>
    </location>
</feature>
<proteinExistence type="predicted"/>
<evidence type="ECO:0000313" key="1">
    <source>
        <dbReference type="EMBL" id="VDD50977.1"/>
    </source>
</evidence>
<dbReference type="EMBL" id="LR031878">
    <property type="protein sequence ID" value="VDD50977.1"/>
    <property type="molecule type" value="Genomic_DNA"/>
</dbReference>
<organism evidence="1">
    <name type="scientific">Brassica oleracea</name>
    <name type="common">Wild cabbage</name>
    <dbReference type="NCBI Taxonomy" id="3712"/>
    <lineage>
        <taxon>Eukaryota</taxon>
        <taxon>Viridiplantae</taxon>
        <taxon>Streptophyta</taxon>
        <taxon>Embryophyta</taxon>
        <taxon>Tracheophyta</taxon>
        <taxon>Spermatophyta</taxon>
        <taxon>Magnoliopsida</taxon>
        <taxon>eudicotyledons</taxon>
        <taxon>Gunneridae</taxon>
        <taxon>Pentapetalae</taxon>
        <taxon>rosids</taxon>
        <taxon>malvids</taxon>
        <taxon>Brassicales</taxon>
        <taxon>Brassicaceae</taxon>
        <taxon>Brassiceae</taxon>
        <taxon>Brassica</taxon>
    </lineage>
</organism>